<dbReference type="RefSeq" id="WP_274259880.1">
    <property type="nucleotide sequence ID" value="NZ_CP117884.1"/>
</dbReference>
<evidence type="ECO:0000313" key="3">
    <source>
        <dbReference type="Proteomes" id="UP001220377"/>
    </source>
</evidence>
<organism evidence="2 3">
    <name type="scientific">Lacticaseibacillus pabuli</name>
    <dbReference type="NCBI Taxonomy" id="3025672"/>
    <lineage>
        <taxon>Bacteria</taxon>
        <taxon>Bacillati</taxon>
        <taxon>Bacillota</taxon>
        <taxon>Bacilli</taxon>
        <taxon>Lactobacillales</taxon>
        <taxon>Lactobacillaceae</taxon>
        <taxon>Lacticaseibacillus</taxon>
    </lineage>
</organism>
<feature type="domain" description="Mga helix-turn-helix" evidence="1">
    <location>
        <begin position="80"/>
        <end position="161"/>
    </location>
</feature>
<evidence type="ECO:0000259" key="1">
    <source>
        <dbReference type="Pfam" id="PF05043"/>
    </source>
</evidence>
<sequence length="522" mass="59497">MFENLFFDKRSEVAYRLFKLMKSLSGNSLTVSRLSTLMDLSYPQTYKAHQEVYADLVKINKENLNRDVTEEATFQELAENISVECYRFFLLQQSLAFRFIDEAFRNDGADIGAFAKAAGLSTATIRRRLDPFRDLMQRNKLYFDQVSWAPRGPEFGLRCLLDTFYYEGYRGGPWPFEKVISQDEARQIYLIINQHKMLGVDQTDVISRGNLIMIGVMKMRLAQGHAVPISTRFDQLVPYEKNPDNEPFTTTYFPGITERVLTNEMRHYHFVRAVAMSSSPYDTQGGRELREHLHSFANPVDDFVQHVLNELTADMDSFSKMHTRGDVILQSNMYRLGTAYYVMNGPYVRSSDFAERNVLQNSGRGVYAQVAAAINGIPDSEASGQFKRFMPDIAESLFSIIRANFADFDAAPVLKVTVEVDQRELATDDMLQFLQDMNVIQLIPQNHANEADVVISSSSAVNDMIKKMGYTSEDARQPEIIYWGLENHDLDLFRLAETIRNIASAKAGDQASGKDSHLIEGY</sequence>
<dbReference type="EMBL" id="CP117884">
    <property type="protein sequence ID" value="WDF82434.1"/>
    <property type="molecule type" value="Genomic_DNA"/>
</dbReference>
<reference evidence="2 3" key="1">
    <citation type="submission" date="2023-02" db="EMBL/GenBank/DDBJ databases">
        <title>Genome sequence of Lacticaseibacillus sp. KACC 23028.</title>
        <authorList>
            <person name="Kim S."/>
            <person name="Heo J."/>
            <person name="Kwon S.-W."/>
        </authorList>
    </citation>
    <scope>NUCLEOTIDE SEQUENCE [LARGE SCALE GENOMIC DNA]</scope>
    <source>
        <strain evidence="2 3">KACC 23028</strain>
    </source>
</reference>
<dbReference type="Proteomes" id="UP001220377">
    <property type="component" value="Chromosome"/>
</dbReference>
<protein>
    <submittedName>
        <fullName evidence="2">Helix-turn-helix domain-containing protein</fullName>
    </submittedName>
</protein>
<accession>A0ABY7WTR9</accession>
<name>A0ABY7WTR9_9LACO</name>
<dbReference type="InterPro" id="IPR007737">
    <property type="entry name" value="Mga_HTH"/>
</dbReference>
<evidence type="ECO:0000313" key="2">
    <source>
        <dbReference type="EMBL" id="WDF82434.1"/>
    </source>
</evidence>
<gene>
    <name evidence="2" type="ORF">PQ472_11155</name>
</gene>
<keyword evidence="3" id="KW-1185">Reference proteome</keyword>
<dbReference type="Pfam" id="PF05043">
    <property type="entry name" value="Mga"/>
    <property type="match status" value="1"/>
</dbReference>
<proteinExistence type="predicted"/>